<gene>
    <name evidence="2" type="ORF">F7725_001279</name>
</gene>
<dbReference type="GO" id="GO:0007339">
    <property type="term" value="P:binding of sperm to zona pellucida"/>
    <property type="evidence" value="ECO:0007669"/>
    <property type="project" value="TreeGrafter"/>
</dbReference>
<protein>
    <submittedName>
        <fullName evidence="2">Uncharacterized protein</fullName>
    </submittedName>
</protein>
<dbReference type="Proteomes" id="UP000518266">
    <property type="component" value="Unassembled WGS sequence"/>
</dbReference>
<dbReference type="PANTHER" id="PTHR11576">
    <property type="entry name" value="ZONA PELLUCIDA SPERM-BINDING PROTEIN 3"/>
    <property type="match status" value="1"/>
</dbReference>
<evidence type="ECO:0000313" key="2">
    <source>
        <dbReference type="EMBL" id="KAF3861024.1"/>
    </source>
</evidence>
<sequence>MGTQLYLEIKVQCEKDSISITLTIPSRLRQYAARYFLGNCMPSRFNVLPSGEGKAEFNYKLADCNFKRLMKGKHLIYKNELTFRPRPRSSPAAYVYPIECVYPRPKGWVPPFLNPGSGVAEGRGGLKCLLDSVKGNSRFLPRYHSSAIILYLQSFKFGLGEENNNIFVLKGGALKCFKAMLMYLSLNDCCFLRWELLDDPMQSSMCDCCSRTCNTRSKRGDEWESNGFWHTSVLGPLIIMDPSQQNAHNASEVSIADQVYKWCHFLCDLDHSVMGTQLYLGVIVLTLFATTVANAEIKVQCEKDSISITLTIPSRLRQYAARYFLGNCMPSRFNVLPSGEGKAEFNYKLADCNFKRLMKGKNLIYKNELTFRPRPRSSPAAYVYPIECVYPRCLLDSVKGNSRFLPRYHSSAIILYLQSFKFGLGEEVRGWELLDDPMQSSMCDCCSRTCNTRSKRGDEWESNGFWHTSVLGPLIIMDPSQQNAHNASGVSIADQDHSVMGTQLYLGVIVVTLFATTVANAEIKVQCEKDSISITLTIPSRLRQYAARYFLGNCMPSRFNVLPSGEGKAEFNYKLADCNFKRLMKGKHLIYKNELTFRPRPRSSPAAYVYPIECVYPRCLLDSVKGNSRFLPRYHSSAIILYLQSFKFGLGEEVRGWELLDDPMQSSMCDCCSRTCNTRSKRGDEWESNGFWHTSVLGPLIIMDPSQQNAHNASEVSIADQVGLLWVAFVLLDGDWYVCCKNDGSKQQVQLTCKAEANITDNERVIIEELKTLPSITVAFILPFCERCKCCEEVSCCFNSKHLIEKLIFTEEEHVLEEVLMKAVKEKEIYNNDLFAEIKVQCEKDSISITLTIPSRLRQYAARYFLGNCMPSRFNVLPSGEGKAEFNYKLADCNFKRLMKGKHLIYKNELTFRPRPRSSPAAYVYPIECVYPRCLLDSVKGNSRFLPRYHSSAIILYLQSFKFGLGEEVRGWELLDDPMQSSMCDCCSRTCNTRSKRGDEWESNGFWHTSVLGPLIIMDPSQQNAHNASEVSIADQEIKVQCEKDSISITLTIPSRLRQYAARYFLGNCMPSRFNVLPSGEGKAEFNYKLADCNFKRLMKGKHLIYKNELTFRPRPRSSPAAYVYPIECVYPRCLLDSVKGNSRFLPRYHSSAIILYLQSFKFGLGEEVRGLNDCCFLRWELLDDPMQSSMCDCCSRTCNTRSKRGDEWAFFMMKLLLSFSTSESNGFWHTSVLGPLIIMDPSQQNAHNASEVSIADQEIKVQCEKDSISITLTIPSRLRQYAARYFLGNCMPSRFNVLPSGEGKAEFNYKLADCNFKRLMKGKHLIYKNELTFRPRPRSSPAAYVYPIECVYPRCLLDSVKGNSRFLPRYHSSAIILYLQSFKFGLGEEVRGWELLDDPMQSSMCDCCSRTCNTRSKRGDEWESNGFWHTSVLGPLIIMDPSQQNAHNASEVSIADQEMESTLKRIASGKLGTISAITVEFTYNILLEKDFACDCELQHSGCDSFMVLPVLIMTFFTLWTNSYFQSACRNWCSCTKCHEVPWCFYFLHILKAFLVGLLWVAFVLLDGDWYVCCKNDGSKQQVQLTCKAEANITDNERVIIEELKNSSQHHFHIKNNNRNAVLLITVAFILPFCERCKCCEEVSCCFNSKHLIEKLIFTEEEHVLEEVLMKAVKEKLAEECEKDSISITLTIPSRLRQYAARYFLGNCMPSRFNVLPSGEGKAEFNYKLADCNFKRLMKGKHLIYKNELTFRPRPRSSPAAYVYPIECVYPRCLLDSVKGNSRFLPRYHSSAIILYLQSFKFGLGEEVRGLNDCCFLRWELLDDPMQSSMCDCCSRTCNTRSKRGDEWVFFMMKLLLFFSTSESNGFRHTSVLGPLIIMDPSQQNAHNASEVSIADQVYKWCHFLCDLDHSVMGTQLYLGVIVVTLFATTVANAEIKVQCEKDSISITLTIPSRLRQYAARYFLGNCMPSRFNVLPSGEGKLSLTTN</sequence>
<reference evidence="2 3" key="1">
    <citation type="submission" date="2020-03" db="EMBL/GenBank/DDBJ databases">
        <title>Dissostichus mawsoni Genome sequencing and assembly.</title>
        <authorList>
            <person name="Park H."/>
        </authorList>
    </citation>
    <scope>NUCLEOTIDE SEQUENCE [LARGE SCALE GENOMIC DNA]</scope>
    <source>
        <strain evidence="2">DM0001</strain>
        <tissue evidence="2">Muscle</tissue>
    </source>
</reference>
<evidence type="ECO:0000313" key="3">
    <source>
        <dbReference type="Proteomes" id="UP000518266"/>
    </source>
</evidence>
<evidence type="ECO:0000256" key="1">
    <source>
        <dbReference type="SAM" id="Phobius"/>
    </source>
</evidence>
<keyword evidence="3" id="KW-1185">Reference proteome</keyword>
<dbReference type="GO" id="GO:0032190">
    <property type="term" value="F:acrosin binding"/>
    <property type="evidence" value="ECO:0007669"/>
    <property type="project" value="TreeGrafter"/>
</dbReference>
<dbReference type="OrthoDB" id="9928644at2759"/>
<feature type="transmembrane region" description="Helical" evidence="1">
    <location>
        <begin position="1546"/>
        <end position="1566"/>
    </location>
</feature>
<proteinExistence type="predicted"/>
<keyword evidence="1" id="KW-1133">Transmembrane helix</keyword>
<dbReference type="PANTHER" id="PTHR11576:SF3">
    <property type="entry name" value="SI:CH211-14A17.6-RELATED"/>
    <property type="match status" value="1"/>
</dbReference>
<dbReference type="GO" id="GO:0035803">
    <property type="term" value="P:egg coat formation"/>
    <property type="evidence" value="ECO:0007669"/>
    <property type="project" value="TreeGrafter"/>
</dbReference>
<dbReference type="Gene3D" id="2.60.40.3210">
    <property type="entry name" value="Zona pellucida, ZP-N domain"/>
    <property type="match status" value="7"/>
</dbReference>
<keyword evidence="1" id="KW-0812">Transmembrane</keyword>
<name>A0A7J5ZGS9_DISMA</name>
<dbReference type="EMBL" id="JAAKFY010000002">
    <property type="protein sequence ID" value="KAF3861024.1"/>
    <property type="molecule type" value="Genomic_DNA"/>
</dbReference>
<organism evidence="2 3">
    <name type="scientific">Dissostichus mawsoni</name>
    <name type="common">Antarctic cod</name>
    <dbReference type="NCBI Taxonomy" id="36200"/>
    <lineage>
        <taxon>Eukaryota</taxon>
        <taxon>Metazoa</taxon>
        <taxon>Chordata</taxon>
        <taxon>Craniata</taxon>
        <taxon>Vertebrata</taxon>
        <taxon>Euteleostomi</taxon>
        <taxon>Actinopterygii</taxon>
        <taxon>Neopterygii</taxon>
        <taxon>Teleostei</taxon>
        <taxon>Neoteleostei</taxon>
        <taxon>Acanthomorphata</taxon>
        <taxon>Eupercaria</taxon>
        <taxon>Perciformes</taxon>
        <taxon>Notothenioidei</taxon>
        <taxon>Nototheniidae</taxon>
        <taxon>Dissostichus</taxon>
    </lineage>
</organism>
<feature type="transmembrane region" description="Helical" evidence="1">
    <location>
        <begin position="1506"/>
        <end position="1525"/>
    </location>
</feature>
<dbReference type="GO" id="GO:0031012">
    <property type="term" value="C:extracellular matrix"/>
    <property type="evidence" value="ECO:0007669"/>
    <property type="project" value="TreeGrafter"/>
</dbReference>
<accession>A0A7J5ZGS9</accession>
<comment type="caution">
    <text evidence="2">The sequence shown here is derived from an EMBL/GenBank/DDBJ whole genome shotgun (WGS) entry which is preliminary data.</text>
</comment>
<dbReference type="GO" id="GO:2000344">
    <property type="term" value="P:positive regulation of acrosome reaction"/>
    <property type="evidence" value="ECO:0007669"/>
    <property type="project" value="TreeGrafter"/>
</dbReference>
<keyword evidence="1" id="KW-0472">Membrane</keyword>